<gene>
    <name evidence="2" type="ORF">E2986_11832</name>
</gene>
<keyword evidence="3" id="KW-1185">Reference proteome</keyword>
<evidence type="ECO:0000313" key="2">
    <source>
        <dbReference type="EMBL" id="KAF3423589.1"/>
    </source>
</evidence>
<reference evidence="2" key="1">
    <citation type="submission" date="2019-11" db="EMBL/GenBank/DDBJ databases">
        <title>The nuclear and mitochondrial genomes of Frieseomelitta varia - a highly eusocial stingless bee (Meliponini) with a permanently sterile worker caste.</title>
        <authorList>
            <person name="Freitas F.C.P."/>
            <person name="Lourenco A.P."/>
            <person name="Nunes F.M.F."/>
            <person name="Paschoal A.R."/>
            <person name="Abreu F.C.P."/>
            <person name="Barbin F.O."/>
            <person name="Bataglia L."/>
            <person name="Cardoso-Junior C.A.M."/>
            <person name="Cervoni M.S."/>
            <person name="Silva S.R."/>
            <person name="Dalarmi F."/>
            <person name="Del Lama M.A."/>
            <person name="Depintor T.S."/>
            <person name="Ferreira K.M."/>
            <person name="Goria P.S."/>
            <person name="Jaskot M.C."/>
            <person name="Lago D.C."/>
            <person name="Luna-Lucena D."/>
            <person name="Moda L.M."/>
            <person name="Nascimento L."/>
            <person name="Pedrino M."/>
            <person name="Rabico F.O."/>
            <person name="Sanches F.C."/>
            <person name="Santos D.E."/>
            <person name="Santos C.G."/>
            <person name="Vieira J."/>
            <person name="Lopes T.F."/>
            <person name="Barchuk A.R."/>
            <person name="Hartfelder K."/>
            <person name="Simoes Z.L.P."/>
            <person name="Bitondi M.M.G."/>
            <person name="Pinheiro D.G."/>
        </authorList>
    </citation>
    <scope>NUCLEOTIDE SEQUENCE</scope>
    <source>
        <strain evidence="2">USP_RPSP 00005682</strain>
        <tissue evidence="2">Whole individual</tissue>
    </source>
</reference>
<proteinExistence type="predicted"/>
<feature type="chain" id="PRO_5033023009" evidence="1">
    <location>
        <begin position="23"/>
        <end position="399"/>
    </location>
</feature>
<dbReference type="EMBL" id="WNWW01000553">
    <property type="protein sequence ID" value="KAF3423589.1"/>
    <property type="molecule type" value="Genomic_DNA"/>
</dbReference>
<sequence>MKNRGMTFEFIFICALLIRVRAEEQFQRIRREVQRDDSCDFDETRSNYNATDLLRTVDGAIQVENVVRRRRCIDELVVDLVDRESDGLTGGKGQSDGSTGRQISFVDVLSSIFNNAVTPHQGSSLPAYSTSDYQQSNYPSGTVGPPPGFQLNLLDALSTISSHDDYKCVPRILCEMASGKLPGRSLGKQGSGFFEFLGRNVFTDWLTKIDVAGTSPLLNFGRAMILGYGNRGNSVACYEAFPKCPRDAYGLVYYLNNYNGGFFNLFNRIRGGKYRTSDRIPGQRVNDYSRIEVRERIVAGNWKGHVRNSPARNTIQFPPTKYREYHEKREYPRFDTVRSSNDIVFPSERESSIEPSTNSLQNDFLKSEPDVWQKENMEFFPKRRYLNKLILAERQCCII</sequence>
<comment type="caution">
    <text evidence="2">The sequence shown here is derived from an EMBL/GenBank/DDBJ whole genome shotgun (WGS) entry which is preliminary data.</text>
</comment>
<organism evidence="2 3">
    <name type="scientific">Frieseomelitta varia</name>
    <dbReference type="NCBI Taxonomy" id="561572"/>
    <lineage>
        <taxon>Eukaryota</taxon>
        <taxon>Metazoa</taxon>
        <taxon>Ecdysozoa</taxon>
        <taxon>Arthropoda</taxon>
        <taxon>Hexapoda</taxon>
        <taxon>Insecta</taxon>
        <taxon>Pterygota</taxon>
        <taxon>Neoptera</taxon>
        <taxon>Endopterygota</taxon>
        <taxon>Hymenoptera</taxon>
        <taxon>Apocrita</taxon>
        <taxon>Aculeata</taxon>
        <taxon>Apoidea</taxon>
        <taxon>Anthophila</taxon>
        <taxon>Apidae</taxon>
        <taxon>Frieseomelitta</taxon>
    </lineage>
</organism>
<name>A0A833R841_9HYME</name>
<dbReference type="AlphaFoldDB" id="A0A833R841"/>
<evidence type="ECO:0000256" key="1">
    <source>
        <dbReference type="SAM" id="SignalP"/>
    </source>
</evidence>
<feature type="signal peptide" evidence="1">
    <location>
        <begin position="1"/>
        <end position="22"/>
    </location>
</feature>
<dbReference type="Proteomes" id="UP000655588">
    <property type="component" value="Unassembled WGS sequence"/>
</dbReference>
<protein>
    <submittedName>
        <fullName evidence="2">Uncharacterized protein</fullName>
    </submittedName>
</protein>
<keyword evidence="1" id="KW-0732">Signal</keyword>
<evidence type="ECO:0000313" key="3">
    <source>
        <dbReference type="Proteomes" id="UP000655588"/>
    </source>
</evidence>
<accession>A0A833R841</accession>